<name>A0A6M8F8T9_9GAMM</name>
<dbReference type="KEGG" id="pcam:HNE05_18510"/>
<evidence type="ECO:0000256" key="2">
    <source>
        <dbReference type="ARBA" id="ARBA00023125"/>
    </source>
</evidence>
<dbReference type="Proteomes" id="UP000501379">
    <property type="component" value="Chromosome"/>
</dbReference>
<dbReference type="InterPro" id="IPR052158">
    <property type="entry name" value="INH-QAR"/>
</dbReference>
<dbReference type="Pfam" id="PF12833">
    <property type="entry name" value="HTH_18"/>
    <property type="match status" value="1"/>
</dbReference>
<dbReference type="PROSITE" id="PS01124">
    <property type="entry name" value="HTH_ARAC_FAMILY_2"/>
    <property type="match status" value="1"/>
</dbReference>
<proteinExistence type="predicted"/>
<dbReference type="InterPro" id="IPR029062">
    <property type="entry name" value="Class_I_gatase-like"/>
</dbReference>
<evidence type="ECO:0000259" key="5">
    <source>
        <dbReference type="PROSITE" id="PS01124"/>
    </source>
</evidence>
<accession>A0A6M8F8T9</accession>
<dbReference type="SUPFAM" id="SSF46689">
    <property type="entry name" value="Homeodomain-like"/>
    <property type="match status" value="2"/>
</dbReference>
<dbReference type="PROSITE" id="PS00041">
    <property type="entry name" value="HTH_ARAC_FAMILY_1"/>
    <property type="match status" value="1"/>
</dbReference>
<dbReference type="Gene3D" id="3.40.50.880">
    <property type="match status" value="1"/>
</dbReference>
<dbReference type="InterPro" id="IPR018062">
    <property type="entry name" value="HTH_AraC-typ_CS"/>
</dbReference>
<keyword evidence="1" id="KW-0805">Transcription regulation</keyword>
<dbReference type="InterPro" id="IPR009057">
    <property type="entry name" value="Homeodomain-like_sf"/>
</dbReference>
<protein>
    <submittedName>
        <fullName evidence="6">Helix-turn-helix domain-containing protein</fullName>
    </submittedName>
</protein>
<evidence type="ECO:0000256" key="1">
    <source>
        <dbReference type="ARBA" id="ARBA00023015"/>
    </source>
</evidence>
<dbReference type="SUPFAM" id="SSF52317">
    <property type="entry name" value="Class I glutamine amidotransferase-like"/>
    <property type="match status" value="1"/>
</dbReference>
<dbReference type="AlphaFoldDB" id="A0A6M8F8T9"/>
<dbReference type="InterPro" id="IPR018060">
    <property type="entry name" value="HTH_AraC"/>
</dbReference>
<sequence length="340" mass="37783">MRVTVLMAERCSATSVSAAMEFLECANVLQRLATGAEPFEVQSASIDGGPVSCTGGLRLTPQKALAEIEETDLIIVPGFMFNILTVLPELEPVYAWLRHHHGRNSYIASMCTGTFVTAQAGLLEGKRATTHWIFSEQFARRFPRVRLQAERTVTDDGLLLCSAGSTTGSDLLLHIIRRFASPQLAAECSKKLLVDSAERLQTPYMSDHFNKSHQDRDILKVQVWLEKHLAQPIDLEQVAERFALSQRNLIRRFKEATGLTPGQYLQNLRIDRAKHLLEGGQENFDRITEQVGYEDGSSFRRLFKQRVGISPGAYRSRFNSQRQAGAAPGPGAWPTGGAGR</sequence>
<reference evidence="6" key="1">
    <citation type="submission" date="2020-07" db="EMBL/GenBank/DDBJ databases">
        <title>Nitrate ammonifying Pseudomonas campi sp. nov. isolated from German agricultural grassland.</title>
        <authorList>
            <person name="Timsy T."/>
            <person name="Ulrich A."/>
            <person name="Spanner T."/>
            <person name="Foesel B."/>
            <person name="Kolb S."/>
            <person name="Horn M.A."/>
            <person name="Behrendt U."/>
        </authorList>
    </citation>
    <scope>NUCLEOTIDE SEQUENCE</scope>
    <source>
        <strain evidence="6">S1-A32-2</strain>
    </source>
</reference>
<evidence type="ECO:0000313" key="7">
    <source>
        <dbReference type="Proteomes" id="UP000501379"/>
    </source>
</evidence>
<evidence type="ECO:0000256" key="4">
    <source>
        <dbReference type="SAM" id="MobiDB-lite"/>
    </source>
</evidence>
<feature type="domain" description="HTH araC/xylS-type" evidence="5">
    <location>
        <begin position="219"/>
        <end position="317"/>
    </location>
</feature>
<dbReference type="CDD" id="cd03138">
    <property type="entry name" value="GATase1_AraC_2"/>
    <property type="match status" value="1"/>
</dbReference>
<keyword evidence="2" id="KW-0238">DNA-binding</keyword>
<evidence type="ECO:0000313" key="6">
    <source>
        <dbReference type="EMBL" id="QKE65264.1"/>
    </source>
</evidence>
<dbReference type="Gene3D" id="1.10.10.60">
    <property type="entry name" value="Homeodomain-like"/>
    <property type="match status" value="2"/>
</dbReference>
<dbReference type="InterPro" id="IPR002818">
    <property type="entry name" value="DJ-1/PfpI"/>
</dbReference>
<feature type="compositionally biased region" description="Low complexity" evidence="4">
    <location>
        <begin position="324"/>
        <end position="333"/>
    </location>
</feature>
<dbReference type="PANTHER" id="PTHR43130">
    <property type="entry name" value="ARAC-FAMILY TRANSCRIPTIONAL REGULATOR"/>
    <property type="match status" value="1"/>
</dbReference>
<gene>
    <name evidence="6" type="ORF">HNE05_18510</name>
</gene>
<feature type="region of interest" description="Disordered" evidence="4">
    <location>
        <begin position="319"/>
        <end position="340"/>
    </location>
</feature>
<dbReference type="GO" id="GO:0003700">
    <property type="term" value="F:DNA-binding transcription factor activity"/>
    <property type="evidence" value="ECO:0007669"/>
    <property type="project" value="InterPro"/>
</dbReference>
<dbReference type="EMBL" id="CP053697">
    <property type="protein sequence ID" value="QKE65264.1"/>
    <property type="molecule type" value="Genomic_DNA"/>
</dbReference>
<dbReference type="PANTHER" id="PTHR43130:SF3">
    <property type="entry name" value="HTH-TYPE TRANSCRIPTIONAL REGULATOR RV1931C"/>
    <property type="match status" value="1"/>
</dbReference>
<dbReference type="Pfam" id="PF01965">
    <property type="entry name" value="DJ-1_PfpI"/>
    <property type="match status" value="1"/>
</dbReference>
<organism evidence="6 7">
    <name type="scientific">Aquipseudomonas campi</name>
    <dbReference type="NCBI Taxonomy" id="2731681"/>
    <lineage>
        <taxon>Bacteria</taxon>
        <taxon>Pseudomonadati</taxon>
        <taxon>Pseudomonadota</taxon>
        <taxon>Gammaproteobacteria</taxon>
        <taxon>Pseudomonadales</taxon>
        <taxon>Pseudomonadaceae</taxon>
        <taxon>Aquipseudomonas</taxon>
    </lineage>
</organism>
<keyword evidence="3" id="KW-0804">Transcription</keyword>
<dbReference type="GO" id="GO:0009893">
    <property type="term" value="P:positive regulation of metabolic process"/>
    <property type="evidence" value="ECO:0007669"/>
    <property type="project" value="UniProtKB-ARBA"/>
</dbReference>
<keyword evidence="7" id="KW-1185">Reference proteome</keyword>
<dbReference type="GO" id="GO:0043565">
    <property type="term" value="F:sequence-specific DNA binding"/>
    <property type="evidence" value="ECO:0007669"/>
    <property type="project" value="InterPro"/>
</dbReference>
<evidence type="ECO:0000256" key="3">
    <source>
        <dbReference type="ARBA" id="ARBA00023163"/>
    </source>
</evidence>
<dbReference type="RefSeq" id="WP_173210999.1">
    <property type="nucleotide sequence ID" value="NZ_CP053697.2"/>
</dbReference>
<dbReference type="SMART" id="SM00342">
    <property type="entry name" value="HTH_ARAC"/>
    <property type="match status" value="1"/>
</dbReference>